<dbReference type="PANTHER" id="PTHR31896">
    <property type="entry name" value="FAMILY REGULATORY PROTEIN, PUTATIVE (AFU_ORTHOLOGUE AFUA_3G14730)-RELATED"/>
    <property type="match status" value="1"/>
</dbReference>
<protein>
    <submittedName>
        <fullName evidence="3">Uncharacterized protein</fullName>
    </submittedName>
</protein>
<dbReference type="Pfam" id="PF02458">
    <property type="entry name" value="Transferase"/>
    <property type="match status" value="1"/>
</dbReference>
<dbReference type="PANTHER" id="PTHR31896:SF64">
    <property type="entry name" value="TRICHOTHECENE 3-O-ACETYLTRANSFERASE"/>
    <property type="match status" value="1"/>
</dbReference>
<dbReference type="EMBL" id="GL377632">
    <property type="protein sequence ID" value="EFJ13466.1"/>
    <property type="molecule type" value="Genomic_DNA"/>
</dbReference>
<dbReference type="Gramene" id="EFJ13466">
    <property type="protein sequence ID" value="EFJ13466"/>
    <property type="gene ID" value="SELMODRAFT_27444"/>
</dbReference>
<dbReference type="InParanoid" id="D8SPS3"/>
<organism evidence="4">
    <name type="scientific">Selaginella moellendorffii</name>
    <name type="common">Spikemoss</name>
    <dbReference type="NCBI Taxonomy" id="88036"/>
    <lineage>
        <taxon>Eukaryota</taxon>
        <taxon>Viridiplantae</taxon>
        <taxon>Streptophyta</taxon>
        <taxon>Embryophyta</taxon>
        <taxon>Tracheophyta</taxon>
        <taxon>Lycopodiopsida</taxon>
        <taxon>Selaginellales</taxon>
        <taxon>Selaginellaceae</taxon>
        <taxon>Selaginella</taxon>
    </lineage>
</organism>
<dbReference type="AlphaFoldDB" id="D8SPS3"/>
<feature type="chain" id="PRO_5003122926" evidence="2">
    <location>
        <begin position="19"/>
        <end position="176"/>
    </location>
</feature>
<feature type="signal peptide" evidence="2">
    <location>
        <begin position="1"/>
        <end position="18"/>
    </location>
</feature>
<dbReference type="GO" id="GO:0005737">
    <property type="term" value="C:cytoplasm"/>
    <property type="evidence" value="ECO:0000318"/>
    <property type="project" value="GO_Central"/>
</dbReference>
<evidence type="ECO:0000313" key="4">
    <source>
        <dbReference type="Proteomes" id="UP000001514"/>
    </source>
</evidence>
<accession>D8SPS3</accession>
<gene>
    <name evidence="3" type="ORF">SELMODRAFT_27444</name>
</gene>
<dbReference type="Gene3D" id="3.30.559.10">
    <property type="entry name" value="Chloramphenicol acetyltransferase-like domain"/>
    <property type="match status" value="1"/>
</dbReference>
<keyword evidence="4" id="KW-1185">Reference proteome</keyword>
<sequence>LSRFTVLCAHIWINMCAARDLPDSTSTTNSMAANCRKRLAPQLPDDFFGNAVLHAVATTTAGELRKGGLRHAASLLEDAVSTSFGMEGITKKLSSKGIAADKLGRNCNMLCSSSPRFRYYEIDLGWGRPEAVRHVGLERLGLDGLCMFNPHPRSPQGIEVTITLPTWTLERLRRLL</sequence>
<dbReference type="InterPro" id="IPR023213">
    <property type="entry name" value="CAT-like_dom_sf"/>
</dbReference>
<dbReference type="KEGG" id="smo:SELMODRAFT_27444"/>
<reference evidence="3 4" key="1">
    <citation type="journal article" date="2011" name="Science">
        <title>The Selaginella genome identifies genetic changes associated with the evolution of vascular plants.</title>
        <authorList>
            <person name="Banks J.A."/>
            <person name="Nishiyama T."/>
            <person name="Hasebe M."/>
            <person name="Bowman J.L."/>
            <person name="Gribskov M."/>
            <person name="dePamphilis C."/>
            <person name="Albert V.A."/>
            <person name="Aono N."/>
            <person name="Aoyama T."/>
            <person name="Ambrose B.A."/>
            <person name="Ashton N.W."/>
            <person name="Axtell M.J."/>
            <person name="Barker E."/>
            <person name="Barker M.S."/>
            <person name="Bennetzen J.L."/>
            <person name="Bonawitz N.D."/>
            <person name="Chapple C."/>
            <person name="Cheng C."/>
            <person name="Correa L.G."/>
            <person name="Dacre M."/>
            <person name="DeBarry J."/>
            <person name="Dreyer I."/>
            <person name="Elias M."/>
            <person name="Engstrom E.M."/>
            <person name="Estelle M."/>
            <person name="Feng L."/>
            <person name="Finet C."/>
            <person name="Floyd S.K."/>
            <person name="Frommer W.B."/>
            <person name="Fujita T."/>
            <person name="Gramzow L."/>
            <person name="Gutensohn M."/>
            <person name="Harholt J."/>
            <person name="Hattori M."/>
            <person name="Heyl A."/>
            <person name="Hirai T."/>
            <person name="Hiwatashi Y."/>
            <person name="Ishikawa M."/>
            <person name="Iwata M."/>
            <person name="Karol K.G."/>
            <person name="Koehler B."/>
            <person name="Kolukisaoglu U."/>
            <person name="Kubo M."/>
            <person name="Kurata T."/>
            <person name="Lalonde S."/>
            <person name="Li K."/>
            <person name="Li Y."/>
            <person name="Litt A."/>
            <person name="Lyons E."/>
            <person name="Manning G."/>
            <person name="Maruyama T."/>
            <person name="Michael T.P."/>
            <person name="Mikami K."/>
            <person name="Miyazaki S."/>
            <person name="Morinaga S."/>
            <person name="Murata T."/>
            <person name="Mueller-Roeber B."/>
            <person name="Nelson D.R."/>
            <person name="Obara M."/>
            <person name="Oguri Y."/>
            <person name="Olmstead R.G."/>
            <person name="Onodera N."/>
            <person name="Petersen B.L."/>
            <person name="Pils B."/>
            <person name="Prigge M."/>
            <person name="Rensing S.A."/>
            <person name="Riano-Pachon D.M."/>
            <person name="Roberts A.W."/>
            <person name="Sato Y."/>
            <person name="Scheller H.V."/>
            <person name="Schulz B."/>
            <person name="Schulz C."/>
            <person name="Shakirov E.V."/>
            <person name="Shibagaki N."/>
            <person name="Shinohara N."/>
            <person name="Shippen D.E."/>
            <person name="Soerensen I."/>
            <person name="Sotooka R."/>
            <person name="Sugimoto N."/>
            <person name="Sugita M."/>
            <person name="Sumikawa N."/>
            <person name="Tanurdzic M."/>
            <person name="Theissen G."/>
            <person name="Ulvskov P."/>
            <person name="Wakazuki S."/>
            <person name="Weng J.K."/>
            <person name="Willats W.W."/>
            <person name="Wipf D."/>
            <person name="Wolf P.G."/>
            <person name="Yang L."/>
            <person name="Zimmer A.D."/>
            <person name="Zhu Q."/>
            <person name="Mitros T."/>
            <person name="Hellsten U."/>
            <person name="Loque D."/>
            <person name="Otillar R."/>
            <person name="Salamov A."/>
            <person name="Schmutz J."/>
            <person name="Shapiro H."/>
            <person name="Lindquist E."/>
            <person name="Lucas S."/>
            <person name="Rokhsar D."/>
            <person name="Grigoriev I.V."/>
        </authorList>
    </citation>
    <scope>NUCLEOTIDE SEQUENCE [LARGE SCALE GENOMIC DNA]</scope>
</reference>
<keyword evidence="1" id="KW-0808">Transferase</keyword>
<feature type="non-terminal residue" evidence="3">
    <location>
        <position position="176"/>
    </location>
</feature>
<feature type="non-terminal residue" evidence="3">
    <location>
        <position position="1"/>
    </location>
</feature>
<keyword evidence="2" id="KW-0732">Signal</keyword>
<evidence type="ECO:0000313" key="3">
    <source>
        <dbReference type="EMBL" id="EFJ13466.1"/>
    </source>
</evidence>
<name>D8SPS3_SELML</name>
<dbReference type="GO" id="GO:0016747">
    <property type="term" value="F:acyltransferase activity, transferring groups other than amino-acyl groups"/>
    <property type="evidence" value="ECO:0000318"/>
    <property type="project" value="GO_Central"/>
</dbReference>
<proteinExistence type="predicted"/>
<evidence type="ECO:0000256" key="2">
    <source>
        <dbReference type="SAM" id="SignalP"/>
    </source>
</evidence>
<dbReference type="InterPro" id="IPR051283">
    <property type="entry name" value="Sec_Metabolite_Acyltrans"/>
</dbReference>
<dbReference type="HOGENOM" id="CLU_1529055_0_0_1"/>
<dbReference type="OMA" id="CAHIWIN"/>
<evidence type="ECO:0000256" key="1">
    <source>
        <dbReference type="ARBA" id="ARBA00022679"/>
    </source>
</evidence>
<dbReference type="Proteomes" id="UP000001514">
    <property type="component" value="Unassembled WGS sequence"/>
</dbReference>